<name>A0ACB9FKZ1_ARCLA</name>
<evidence type="ECO:0000313" key="1">
    <source>
        <dbReference type="EMBL" id="KAI3771810.1"/>
    </source>
</evidence>
<dbReference type="EMBL" id="CM042047">
    <property type="protein sequence ID" value="KAI3771810.1"/>
    <property type="molecule type" value="Genomic_DNA"/>
</dbReference>
<evidence type="ECO:0000313" key="2">
    <source>
        <dbReference type="Proteomes" id="UP001055879"/>
    </source>
</evidence>
<comment type="caution">
    <text evidence="1">The sequence shown here is derived from an EMBL/GenBank/DDBJ whole genome shotgun (WGS) entry which is preliminary data.</text>
</comment>
<reference evidence="1 2" key="2">
    <citation type="journal article" date="2022" name="Mol. Ecol. Resour.">
        <title>The genomes of chicory, endive, great burdock and yacon provide insights into Asteraceae paleo-polyploidization history and plant inulin production.</title>
        <authorList>
            <person name="Fan W."/>
            <person name="Wang S."/>
            <person name="Wang H."/>
            <person name="Wang A."/>
            <person name="Jiang F."/>
            <person name="Liu H."/>
            <person name="Zhao H."/>
            <person name="Xu D."/>
            <person name="Zhang Y."/>
        </authorList>
    </citation>
    <scope>NUCLEOTIDE SEQUENCE [LARGE SCALE GENOMIC DNA]</scope>
    <source>
        <strain evidence="2">cv. Niubang</strain>
    </source>
</reference>
<dbReference type="Proteomes" id="UP001055879">
    <property type="component" value="Linkage Group LG01"/>
</dbReference>
<keyword evidence="2" id="KW-1185">Reference proteome</keyword>
<sequence length="100" mass="11028">MESWIFLHAVEAAYMKVTDFAQPNVSFDFDSPIKPNSTTPQPVVLNFEPSSVHSGMVDLEQPDLNELIPQTIENTCEDVPENAHTNVGSSDSAQAEQHVD</sequence>
<reference evidence="2" key="1">
    <citation type="journal article" date="2022" name="Mol. Ecol. Resour.">
        <title>The genomes of chicory, endive, great burdock and yacon provide insights into Asteraceae palaeo-polyploidization history and plant inulin production.</title>
        <authorList>
            <person name="Fan W."/>
            <person name="Wang S."/>
            <person name="Wang H."/>
            <person name="Wang A."/>
            <person name="Jiang F."/>
            <person name="Liu H."/>
            <person name="Zhao H."/>
            <person name="Xu D."/>
            <person name="Zhang Y."/>
        </authorList>
    </citation>
    <scope>NUCLEOTIDE SEQUENCE [LARGE SCALE GENOMIC DNA]</scope>
    <source>
        <strain evidence="2">cv. Niubang</strain>
    </source>
</reference>
<protein>
    <submittedName>
        <fullName evidence="1">Uncharacterized protein</fullName>
    </submittedName>
</protein>
<gene>
    <name evidence="1" type="ORF">L6452_02979</name>
</gene>
<organism evidence="1 2">
    <name type="scientific">Arctium lappa</name>
    <name type="common">Greater burdock</name>
    <name type="synonym">Lappa major</name>
    <dbReference type="NCBI Taxonomy" id="4217"/>
    <lineage>
        <taxon>Eukaryota</taxon>
        <taxon>Viridiplantae</taxon>
        <taxon>Streptophyta</taxon>
        <taxon>Embryophyta</taxon>
        <taxon>Tracheophyta</taxon>
        <taxon>Spermatophyta</taxon>
        <taxon>Magnoliopsida</taxon>
        <taxon>eudicotyledons</taxon>
        <taxon>Gunneridae</taxon>
        <taxon>Pentapetalae</taxon>
        <taxon>asterids</taxon>
        <taxon>campanulids</taxon>
        <taxon>Asterales</taxon>
        <taxon>Asteraceae</taxon>
        <taxon>Carduoideae</taxon>
        <taxon>Cardueae</taxon>
        <taxon>Arctiinae</taxon>
        <taxon>Arctium</taxon>
    </lineage>
</organism>
<proteinExistence type="predicted"/>
<accession>A0ACB9FKZ1</accession>